<evidence type="ECO:0000256" key="7">
    <source>
        <dbReference type="ARBA" id="ARBA00022884"/>
    </source>
</evidence>
<evidence type="ECO:0000313" key="12">
    <source>
        <dbReference type="Proteomes" id="UP000799439"/>
    </source>
</evidence>
<feature type="compositionally biased region" description="Polar residues" evidence="9">
    <location>
        <begin position="590"/>
        <end position="601"/>
    </location>
</feature>
<dbReference type="FunFam" id="3.90.79.10:FF:000003">
    <property type="entry name" value="M7GpppN-mRNA hydrolase isoform 2"/>
    <property type="match status" value="1"/>
</dbReference>
<evidence type="ECO:0000256" key="9">
    <source>
        <dbReference type="SAM" id="MobiDB-lite"/>
    </source>
</evidence>
<keyword evidence="4" id="KW-0963">Cytoplasm</keyword>
<dbReference type="InterPro" id="IPR036189">
    <property type="entry name" value="DCP2_BoxA_sf"/>
</dbReference>
<feature type="compositionally biased region" description="Low complexity" evidence="9">
    <location>
        <begin position="664"/>
        <end position="689"/>
    </location>
</feature>
<feature type="region of interest" description="Disordered" evidence="9">
    <location>
        <begin position="459"/>
        <end position="485"/>
    </location>
</feature>
<dbReference type="PANTHER" id="PTHR23114">
    <property type="entry name" value="M7GPPPN-MRNA HYDROLASE"/>
    <property type="match status" value="1"/>
</dbReference>
<evidence type="ECO:0000259" key="10">
    <source>
        <dbReference type="PROSITE" id="PS51462"/>
    </source>
</evidence>
<feature type="compositionally biased region" description="Pro residues" evidence="9">
    <location>
        <begin position="376"/>
        <end position="388"/>
    </location>
</feature>
<dbReference type="SUPFAM" id="SSF140586">
    <property type="entry name" value="Dcp2 domain-like"/>
    <property type="match status" value="1"/>
</dbReference>
<keyword evidence="12" id="KW-1185">Reference proteome</keyword>
<dbReference type="AlphaFoldDB" id="A0A9P4J7U8"/>
<dbReference type="GO" id="GO:0000184">
    <property type="term" value="P:nuclear-transcribed mRNA catabolic process, nonsense-mediated decay"/>
    <property type="evidence" value="ECO:0007669"/>
    <property type="project" value="InterPro"/>
</dbReference>
<dbReference type="InterPro" id="IPR007722">
    <property type="entry name" value="DCP2_BoxA"/>
</dbReference>
<dbReference type="Gene3D" id="1.10.10.1050">
    <property type="entry name" value="Dcp2, box A domain"/>
    <property type="match status" value="1"/>
</dbReference>
<dbReference type="SUPFAM" id="SSF55811">
    <property type="entry name" value="Nudix"/>
    <property type="match status" value="1"/>
</dbReference>
<protein>
    <submittedName>
        <fullName evidence="11">DCP2-domain-containing protein</fullName>
    </submittedName>
</protein>
<dbReference type="PROSITE" id="PS51462">
    <property type="entry name" value="NUDIX"/>
    <property type="match status" value="1"/>
</dbReference>
<dbReference type="PROSITE" id="PS00893">
    <property type="entry name" value="NUDIX_BOX"/>
    <property type="match status" value="1"/>
</dbReference>
<dbReference type="Pfam" id="PF00293">
    <property type="entry name" value="NUDIX"/>
    <property type="match status" value="1"/>
</dbReference>
<dbReference type="GO" id="GO:0003723">
    <property type="term" value="F:RNA binding"/>
    <property type="evidence" value="ECO:0007669"/>
    <property type="project" value="UniProtKB-KW"/>
</dbReference>
<evidence type="ECO:0000256" key="5">
    <source>
        <dbReference type="ARBA" id="ARBA00022723"/>
    </source>
</evidence>
<proteinExistence type="inferred from homology"/>
<feature type="compositionally biased region" description="Low complexity" evidence="9">
    <location>
        <begin position="698"/>
        <end position="721"/>
    </location>
</feature>
<sequence>MATQKMQLVDWLDDLCVRFIINLPQEELEQVARICFQVEEAQWFYEDFVRPIDPTLPSLNLKQFCLKIFQHCPLLSAFSDEQHLAAYQDFLGYKTRVPVRGAIMLNDEMDKVVLVKGWKNNASWSFPRGKINKDEKDLDCAIREVYEETGLDLHEAGLAPDPDAVKGIDVTMREQHMRLFVFRGIPEDTPFEPKTRKEISKIQWYRLADLPTLRKNKQAGQSDAHESYNPSKFYMVAPFLGPLKKWIHRQKKIDAQQALHEEYGEVSEAFVEEQPTQLPEINVVAGGMQDPASELKRLLSVQQPLQSLASQQPPLSQQQQASSLLAMLRGGAPAISQNNLRSEIPHTPLEQLGGRVPEPLSPHVHHVRESPFATSQPPPQYSPQPPVAQPSHLNANLSHGHSMHDGHMGQPASLPANQQNLLQMIQQRPQAGQVQPQQYSPFQQQLSLRGPVQQAPFNQQNMHQPQHDPVGPPPSQLPPPRLNNHAMGLLSAFKSGPGAKQNPALLNTLKHNPPPQNTHQNSLLDLFKAPGGASPGPPTDLVQPGSTTPNQTIIQPAVVPSPKAPTVTARRPSAMSMINRTLPKKERQPSAPSMDTTNFPTLGSAPIPVQKPVKSPRPSTASPPKQMKILSRPEQSGSSQPPSRPESRGKQPTAPQPAPKSILQRPTSSSSRGPSGAQQQQPKPAFQPQILKRGDPVASSSASSAGPTSPSLSATAAPGPAQQRDALLSLFAQTQARTTSPPSVAGLVTPPLSSGPIGGLPRQGSTASVQDGLRSPEFRLPDGGMKSPETPREKRGFLMDYLDGVVRGGK</sequence>
<comment type="cofactor">
    <cofactor evidence="1">
        <name>Mn(2+)</name>
        <dbReference type="ChEBI" id="CHEBI:29035"/>
    </cofactor>
</comment>
<dbReference type="GO" id="GO:0000290">
    <property type="term" value="P:deadenylation-dependent decapping of nuclear-transcribed mRNA"/>
    <property type="evidence" value="ECO:0007669"/>
    <property type="project" value="InterPro"/>
</dbReference>
<evidence type="ECO:0000256" key="2">
    <source>
        <dbReference type="ARBA" id="ARBA00004496"/>
    </source>
</evidence>
<evidence type="ECO:0000256" key="8">
    <source>
        <dbReference type="ARBA" id="ARBA00023211"/>
    </source>
</evidence>
<feature type="region of interest" description="Disordered" evidence="9">
    <location>
        <begin position="368"/>
        <end position="414"/>
    </location>
</feature>
<keyword evidence="7" id="KW-0694">RNA-binding</keyword>
<comment type="subcellular location">
    <subcellularLocation>
        <location evidence="2">Cytoplasm</location>
    </subcellularLocation>
</comment>
<reference evidence="11" key="1">
    <citation type="journal article" date="2020" name="Stud. Mycol.">
        <title>101 Dothideomycetes genomes: a test case for predicting lifestyles and emergence of pathogens.</title>
        <authorList>
            <person name="Haridas S."/>
            <person name="Albert R."/>
            <person name="Binder M."/>
            <person name="Bloem J."/>
            <person name="Labutti K."/>
            <person name="Salamov A."/>
            <person name="Andreopoulos B."/>
            <person name="Baker S."/>
            <person name="Barry K."/>
            <person name="Bills G."/>
            <person name="Bluhm B."/>
            <person name="Cannon C."/>
            <person name="Castanera R."/>
            <person name="Culley D."/>
            <person name="Daum C."/>
            <person name="Ezra D."/>
            <person name="Gonzalez J."/>
            <person name="Henrissat B."/>
            <person name="Kuo A."/>
            <person name="Liang C."/>
            <person name="Lipzen A."/>
            <person name="Lutzoni F."/>
            <person name="Magnuson J."/>
            <person name="Mondo S."/>
            <person name="Nolan M."/>
            <person name="Ohm R."/>
            <person name="Pangilinan J."/>
            <person name="Park H.-J."/>
            <person name="Ramirez L."/>
            <person name="Alfaro M."/>
            <person name="Sun H."/>
            <person name="Tritt A."/>
            <person name="Yoshinaga Y."/>
            <person name="Zwiers L.-H."/>
            <person name="Turgeon B."/>
            <person name="Goodwin S."/>
            <person name="Spatafora J."/>
            <person name="Crous P."/>
            <person name="Grigoriev I."/>
        </authorList>
    </citation>
    <scope>NUCLEOTIDE SEQUENCE</scope>
    <source>
        <strain evidence="11">CBS 260.36</strain>
    </source>
</reference>
<dbReference type="InterPro" id="IPR044099">
    <property type="entry name" value="Dcp2_NUDIX"/>
</dbReference>
<evidence type="ECO:0000313" key="11">
    <source>
        <dbReference type="EMBL" id="KAF2156676.1"/>
    </source>
</evidence>
<gene>
    <name evidence="11" type="ORF">K461DRAFT_289067</name>
</gene>
<accession>A0A9P4J7U8</accession>
<feature type="domain" description="Nudix hydrolase" evidence="10">
    <location>
        <begin position="95"/>
        <end position="226"/>
    </location>
</feature>
<dbReference type="SMART" id="SM01125">
    <property type="entry name" value="DCP2"/>
    <property type="match status" value="1"/>
</dbReference>
<dbReference type="GO" id="GO:0030145">
    <property type="term" value="F:manganese ion binding"/>
    <property type="evidence" value="ECO:0007669"/>
    <property type="project" value="InterPro"/>
</dbReference>
<dbReference type="PANTHER" id="PTHR23114:SF17">
    <property type="entry name" value="M7GPPPN-MRNA HYDROLASE"/>
    <property type="match status" value="1"/>
</dbReference>
<keyword evidence="6" id="KW-0378">Hydrolase</keyword>
<dbReference type="Proteomes" id="UP000799439">
    <property type="component" value="Unassembled WGS sequence"/>
</dbReference>
<evidence type="ECO:0000256" key="6">
    <source>
        <dbReference type="ARBA" id="ARBA00022801"/>
    </source>
</evidence>
<dbReference type="InterPro" id="IPR020084">
    <property type="entry name" value="NUDIX_hydrolase_CS"/>
</dbReference>
<dbReference type="GO" id="GO:0140933">
    <property type="term" value="F:5'-(N(7)-methylguanosine 5'-triphospho)-[mRNA] hydrolase activity"/>
    <property type="evidence" value="ECO:0007669"/>
    <property type="project" value="InterPro"/>
</dbReference>
<evidence type="ECO:0000256" key="4">
    <source>
        <dbReference type="ARBA" id="ARBA00022490"/>
    </source>
</evidence>
<feature type="compositionally biased region" description="Polar residues" evidence="9">
    <location>
        <begin position="731"/>
        <end position="742"/>
    </location>
</feature>
<keyword evidence="5" id="KW-0479">Metal-binding</keyword>
<dbReference type="InterPro" id="IPR015797">
    <property type="entry name" value="NUDIX_hydrolase-like_dom_sf"/>
</dbReference>
<feature type="compositionally biased region" description="Pro residues" evidence="9">
    <location>
        <begin position="470"/>
        <end position="481"/>
    </location>
</feature>
<name>A0A9P4J7U8_9PEZI</name>
<organism evidence="11 12">
    <name type="scientific">Myriangium duriaei CBS 260.36</name>
    <dbReference type="NCBI Taxonomy" id="1168546"/>
    <lineage>
        <taxon>Eukaryota</taxon>
        <taxon>Fungi</taxon>
        <taxon>Dikarya</taxon>
        <taxon>Ascomycota</taxon>
        <taxon>Pezizomycotina</taxon>
        <taxon>Dothideomycetes</taxon>
        <taxon>Dothideomycetidae</taxon>
        <taxon>Myriangiales</taxon>
        <taxon>Myriangiaceae</taxon>
        <taxon>Myriangium</taxon>
    </lineage>
</organism>
<dbReference type="FunFam" id="1.10.10.1050:FF:000003">
    <property type="entry name" value="Decapping enzyme Dcp2, putative"/>
    <property type="match status" value="1"/>
</dbReference>
<comment type="caution">
    <text evidence="11">The sequence shown here is derived from an EMBL/GenBank/DDBJ whole genome shotgun (WGS) entry which is preliminary data.</text>
</comment>
<keyword evidence="8" id="KW-0464">Manganese</keyword>
<evidence type="ECO:0000256" key="1">
    <source>
        <dbReference type="ARBA" id="ARBA00001936"/>
    </source>
</evidence>
<dbReference type="Gene3D" id="3.90.79.10">
    <property type="entry name" value="Nucleoside Triphosphate Pyrophosphohydrolase"/>
    <property type="match status" value="1"/>
</dbReference>
<evidence type="ECO:0000256" key="3">
    <source>
        <dbReference type="ARBA" id="ARBA00005279"/>
    </source>
</evidence>
<comment type="similarity">
    <text evidence="3">Belongs to the Nudix hydrolase family. DCP2 subfamily.</text>
</comment>
<dbReference type="InterPro" id="IPR000086">
    <property type="entry name" value="NUDIX_hydrolase_dom"/>
</dbReference>
<dbReference type="GO" id="GO:0000932">
    <property type="term" value="C:P-body"/>
    <property type="evidence" value="ECO:0007669"/>
    <property type="project" value="TreeGrafter"/>
</dbReference>
<dbReference type="OrthoDB" id="18996at2759"/>
<dbReference type="CDD" id="cd03672">
    <property type="entry name" value="NUDIX_Dcp2p_Nudt20"/>
    <property type="match status" value="1"/>
</dbReference>
<dbReference type="EMBL" id="ML996081">
    <property type="protein sequence ID" value="KAF2156676.1"/>
    <property type="molecule type" value="Genomic_DNA"/>
</dbReference>
<dbReference type="Pfam" id="PF05026">
    <property type="entry name" value="DCP2"/>
    <property type="match status" value="1"/>
</dbReference>
<feature type="region of interest" description="Disordered" evidence="9">
    <location>
        <begin position="561"/>
        <end position="796"/>
    </location>
</feature>